<dbReference type="SUPFAM" id="SSF46689">
    <property type="entry name" value="Homeodomain-like"/>
    <property type="match status" value="1"/>
</dbReference>
<name>A0A6A6NT41_9PEZI</name>
<feature type="non-terminal residue" evidence="3">
    <location>
        <position position="1"/>
    </location>
</feature>
<dbReference type="Gene3D" id="1.10.10.10">
    <property type="entry name" value="Winged helix-like DNA-binding domain superfamily/Winged helix DNA-binding domain"/>
    <property type="match status" value="1"/>
</dbReference>
<dbReference type="InterPro" id="IPR007526">
    <property type="entry name" value="SWIRM"/>
</dbReference>
<organism evidence="3 4">
    <name type="scientific">Lineolata rhizophorae</name>
    <dbReference type="NCBI Taxonomy" id="578093"/>
    <lineage>
        <taxon>Eukaryota</taxon>
        <taxon>Fungi</taxon>
        <taxon>Dikarya</taxon>
        <taxon>Ascomycota</taxon>
        <taxon>Pezizomycotina</taxon>
        <taxon>Dothideomycetes</taxon>
        <taxon>Dothideomycetes incertae sedis</taxon>
        <taxon>Lineolatales</taxon>
        <taxon>Lineolataceae</taxon>
        <taxon>Lineolata</taxon>
    </lineage>
</organism>
<dbReference type="FunFam" id="1.10.10.10:FF:000087">
    <property type="entry name" value="Transcriptional adapter 2"/>
    <property type="match status" value="1"/>
</dbReference>
<dbReference type="GO" id="GO:0003682">
    <property type="term" value="F:chromatin binding"/>
    <property type="evidence" value="ECO:0007669"/>
    <property type="project" value="TreeGrafter"/>
</dbReference>
<gene>
    <name evidence="3" type="ORF">BDY21DRAFT_272555</name>
</gene>
<dbReference type="InterPro" id="IPR036388">
    <property type="entry name" value="WH-like_DNA-bd_sf"/>
</dbReference>
<evidence type="ECO:0000259" key="2">
    <source>
        <dbReference type="PROSITE" id="PS50934"/>
    </source>
</evidence>
<keyword evidence="4" id="KW-1185">Reference proteome</keyword>
<dbReference type="AlphaFoldDB" id="A0A6A6NT41"/>
<feature type="region of interest" description="Disordered" evidence="1">
    <location>
        <begin position="1"/>
        <end position="76"/>
    </location>
</feature>
<dbReference type="PROSITE" id="PS50934">
    <property type="entry name" value="SWIRM"/>
    <property type="match status" value="1"/>
</dbReference>
<dbReference type="InterPro" id="IPR009057">
    <property type="entry name" value="Homeodomain-like_sf"/>
</dbReference>
<evidence type="ECO:0000313" key="3">
    <source>
        <dbReference type="EMBL" id="KAF2454433.1"/>
    </source>
</evidence>
<feature type="region of interest" description="Disordered" evidence="1">
    <location>
        <begin position="160"/>
        <end position="248"/>
    </location>
</feature>
<dbReference type="GO" id="GO:0006338">
    <property type="term" value="P:chromatin remodeling"/>
    <property type="evidence" value="ECO:0007669"/>
    <property type="project" value="TreeGrafter"/>
</dbReference>
<dbReference type="EMBL" id="MU001691">
    <property type="protein sequence ID" value="KAF2454433.1"/>
    <property type="molecule type" value="Genomic_DNA"/>
</dbReference>
<protein>
    <recommendedName>
        <fullName evidence="2">SWIRM domain-containing protein</fullName>
    </recommendedName>
</protein>
<evidence type="ECO:0000256" key="1">
    <source>
        <dbReference type="SAM" id="MobiDB-lite"/>
    </source>
</evidence>
<dbReference type="OrthoDB" id="5598695at2759"/>
<feature type="compositionally biased region" description="Polar residues" evidence="1">
    <location>
        <begin position="31"/>
        <end position="40"/>
    </location>
</feature>
<dbReference type="PANTHER" id="PTHR12374:SF21">
    <property type="entry name" value="SWIRM DOMAIN-CONTAINING PROTEIN FUN19-RELATED"/>
    <property type="match status" value="1"/>
</dbReference>
<dbReference type="Pfam" id="PF04433">
    <property type="entry name" value="SWIRM"/>
    <property type="match status" value="1"/>
</dbReference>
<feature type="non-terminal residue" evidence="3">
    <location>
        <position position="364"/>
    </location>
</feature>
<reference evidence="3" key="1">
    <citation type="journal article" date="2020" name="Stud. Mycol.">
        <title>101 Dothideomycetes genomes: a test case for predicting lifestyles and emergence of pathogens.</title>
        <authorList>
            <person name="Haridas S."/>
            <person name="Albert R."/>
            <person name="Binder M."/>
            <person name="Bloem J."/>
            <person name="Labutti K."/>
            <person name="Salamov A."/>
            <person name="Andreopoulos B."/>
            <person name="Baker S."/>
            <person name="Barry K."/>
            <person name="Bills G."/>
            <person name="Bluhm B."/>
            <person name="Cannon C."/>
            <person name="Castanera R."/>
            <person name="Culley D."/>
            <person name="Daum C."/>
            <person name="Ezra D."/>
            <person name="Gonzalez J."/>
            <person name="Henrissat B."/>
            <person name="Kuo A."/>
            <person name="Liang C."/>
            <person name="Lipzen A."/>
            <person name="Lutzoni F."/>
            <person name="Magnuson J."/>
            <person name="Mondo S."/>
            <person name="Nolan M."/>
            <person name="Ohm R."/>
            <person name="Pangilinan J."/>
            <person name="Park H.-J."/>
            <person name="Ramirez L."/>
            <person name="Alfaro M."/>
            <person name="Sun H."/>
            <person name="Tritt A."/>
            <person name="Yoshinaga Y."/>
            <person name="Zwiers L.-H."/>
            <person name="Turgeon B."/>
            <person name="Goodwin S."/>
            <person name="Spatafora J."/>
            <person name="Crous P."/>
            <person name="Grigoriev I."/>
        </authorList>
    </citation>
    <scope>NUCLEOTIDE SEQUENCE</scope>
    <source>
        <strain evidence="3">ATCC 16933</strain>
    </source>
</reference>
<proteinExistence type="predicted"/>
<dbReference type="GO" id="GO:0006357">
    <property type="term" value="P:regulation of transcription by RNA polymerase II"/>
    <property type="evidence" value="ECO:0007669"/>
    <property type="project" value="TreeGrafter"/>
</dbReference>
<accession>A0A6A6NT41</accession>
<dbReference type="Proteomes" id="UP000799766">
    <property type="component" value="Unassembled WGS sequence"/>
</dbReference>
<dbReference type="GO" id="GO:0070210">
    <property type="term" value="C:Rpd3L-Expanded complex"/>
    <property type="evidence" value="ECO:0007669"/>
    <property type="project" value="TreeGrafter"/>
</dbReference>
<evidence type="ECO:0000313" key="4">
    <source>
        <dbReference type="Proteomes" id="UP000799766"/>
    </source>
</evidence>
<feature type="domain" description="SWIRM" evidence="2">
    <location>
        <begin position="268"/>
        <end position="364"/>
    </location>
</feature>
<sequence>LAVSSLLSPPEAKRSDTFSSSPLAPAMARTPLSSFSSDITVSAMRDQPLSKPVSQMSKQPGLPPSPPISPETQKENVECAEEEIDIRDPQLFKSNANDHALAADVPLFPEAQVDAAISKHIATARSTVPAPLPKKEDYQLFVASVMSGFMKDPKTWWKREREQQDHYGPSVPTKGRKRPAPAPLKKLAPAPSGVKKHKVAATVPRVQREKRTQKRTPKVAVHDSFETTQRSTQPKAPRPQTNRDDTDYMSIPDFCPPLSTLPAGSKSLKADWKGPSLDLSNDPDRHLLHEAEVSLAATLRLTCATYLCSKRRIFIGRIEALKKNKEFRKTDAQQACKIDVNKASKLWSAYERVGWFNPEYFNKH</sequence>
<dbReference type="PANTHER" id="PTHR12374">
    <property type="entry name" value="TRANSCRIPTIONAL ADAPTOR 2 ADA2 -RELATED"/>
    <property type="match status" value="1"/>
</dbReference>
<dbReference type="GO" id="GO:0003713">
    <property type="term" value="F:transcription coactivator activity"/>
    <property type="evidence" value="ECO:0007669"/>
    <property type="project" value="TreeGrafter"/>
</dbReference>